<keyword evidence="2" id="KW-0732">Signal</keyword>
<dbReference type="Proteomes" id="UP001226762">
    <property type="component" value="Unassembled WGS sequence"/>
</dbReference>
<dbReference type="RefSeq" id="WP_306734922.1">
    <property type="nucleotide sequence ID" value="NZ_JANHAX010000002.1"/>
</dbReference>
<accession>A0AAE3WDG2</accession>
<reference evidence="3" key="2">
    <citation type="submission" date="2023-02" db="EMBL/GenBank/DDBJ databases">
        <title>'Rhodoalgimonas zhirmunskyi' gen. nov., isolated from a red alga.</title>
        <authorList>
            <person name="Nedashkovskaya O.I."/>
            <person name="Otstavnykh N.Y."/>
            <person name="Bystritskaya E.P."/>
            <person name="Balabanova L.A."/>
            <person name="Isaeva M.P."/>
        </authorList>
    </citation>
    <scope>NUCLEOTIDE SEQUENCE</scope>
    <source>
        <strain evidence="3">KCTC 52189</strain>
    </source>
</reference>
<feature type="transmembrane region" description="Helical" evidence="1">
    <location>
        <begin position="177"/>
        <end position="204"/>
    </location>
</feature>
<dbReference type="EMBL" id="JANHAX010000002">
    <property type="protein sequence ID" value="MDQ2089650.1"/>
    <property type="molecule type" value="Genomic_DNA"/>
</dbReference>
<evidence type="ECO:0000256" key="1">
    <source>
        <dbReference type="SAM" id="Phobius"/>
    </source>
</evidence>
<keyword evidence="1" id="KW-0812">Transmembrane</keyword>
<evidence type="ECO:0000256" key="2">
    <source>
        <dbReference type="SAM" id="SignalP"/>
    </source>
</evidence>
<feature type="signal peptide" evidence="2">
    <location>
        <begin position="1"/>
        <end position="38"/>
    </location>
</feature>
<organism evidence="3 4">
    <name type="scientific">Marimonas arenosa</name>
    <dbReference type="NCBI Taxonomy" id="1795305"/>
    <lineage>
        <taxon>Bacteria</taxon>
        <taxon>Pseudomonadati</taxon>
        <taxon>Pseudomonadota</taxon>
        <taxon>Alphaproteobacteria</taxon>
        <taxon>Rhodobacterales</taxon>
        <taxon>Paracoccaceae</taxon>
        <taxon>Marimonas</taxon>
    </lineage>
</organism>
<name>A0AAE3WDG2_9RHOB</name>
<gene>
    <name evidence="3" type="ORF">NO357_07035</name>
</gene>
<dbReference type="InterPro" id="IPR022472">
    <property type="entry name" value="VPLPA-CTERM"/>
</dbReference>
<comment type="caution">
    <text evidence="3">The sequence shown here is derived from an EMBL/GenBank/DDBJ whole genome shotgun (WGS) entry which is preliminary data.</text>
</comment>
<proteinExistence type="predicted"/>
<protein>
    <submittedName>
        <fullName evidence="3">VPLPA-CTERM sorting domain-containing protein</fullName>
    </submittedName>
</protein>
<evidence type="ECO:0000313" key="3">
    <source>
        <dbReference type="EMBL" id="MDQ2089650.1"/>
    </source>
</evidence>
<sequence>MGAIRAIFFVGGSTMKTPRLLGAIAAVAFTALSSNAIAATVSLNSNIQCSEGNANTISVGDVTGNNGGADDCWGAYDGNDPGPGGAFELDGVEYTFLTKYEFDNGTGVTEGADIGLTWTQGTSGTWTITSAIGQDFLIVLKASSTPGYGVWSFFGDPNNTSTSGTFDVAWNKDLSHLAIYVAPIPIPAAGLMLIGALGGLGFVARRKRRAA</sequence>
<dbReference type="AlphaFoldDB" id="A0AAE3WDG2"/>
<keyword evidence="1" id="KW-1133">Transmembrane helix</keyword>
<keyword evidence="4" id="KW-1185">Reference proteome</keyword>
<keyword evidence="1" id="KW-0472">Membrane</keyword>
<feature type="chain" id="PRO_5042077957" evidence="2">
    <location>
        <begin position="39"/>
        <end position="211"/>
    </location>
</feature>
<dbReference type="NCBIfam" id="TIGR03370">
    <property type="entry name" value="VPLPA-CTERM"/>
    <property type="match status" value="1"/>
</dbReference>
<evidence type="ECO:0000313" key="4">
    <source>
        <dbReference type="Proteomes" id="UP001226762"/>
    </source>
</evidence>
<reference evidence="3" key="1">
    <citation type="submission" date="2022-07" db="EMBL/GenBank/DDBJ databases">
        <authorList>
            <person name="Otstavnykh N."/>
            <person name="Isaeva M."/>
            <person name="Bystritskaya E."/>
        </authorList>
    </citation>
    <scope>NUCLEOTIDE SEQUENCE</scope>
    <source>
        <strain evidence="3">KCTC 52189</strain>
    </source>
</reference>